<evidence type="ECO:0000313" key="3">
    <source>
        <dbReference type="Proteomes" id="UP000807469"/>
    </source>
</evidence>
<accession>A0A9P6CSM8</accession>
<sequence>MSLPSSSPVLRRTSDVPTTYVDVAADDGSTLFVPGYLINHARLETRTKTNVARAMAKQFDEPIDLLGSFAKPLKSVGNSTFISVEQSPTPEQAAGIHMEVLTMAESLNIPYKDAAHQIYLSKVAKLQSTSDALNGIAQIRRNFDDLVANGIVEPILTVRKQAEEYYRTHPTEEDYYRKESDSSVGEYCTLERQPSSSSDEVEIVATEGTEEGRKSAGRVTDVEMDSEEVEIVAVKKLDQQSSMSPLPPIKQEILDSYWEEQEVLKSPTSSSKGKTVAGPLKKIRRLR</sequence>
<reference evidence="2" key="1">
    <citation type="submission" date="2020-11" db="EMBL/GenBank/DDBJ databases">
        <authorList>
            <consortium name="DOE Joint Genome Institute"/>
            <person name="Ahrendt S."/>
            <person name="Riley R."/>
            <person name="Andreopoulos W."/>
            <person name="Labutti K."/>
            <person name="Pangilinan J."/>
            <person name="Ruiz-Duenas F.J."/>
            <person name="Barrasa J.M."/>
            <person name="Sanchez-Garcia M."/>
            <person name="Camarero S."/>
            <person name="Miyauchi S."/>
            <person name="Serrano A."/>
            <person name="Linde D."/>
            <person name="Babiker R."/>
            <person name="Drula E."/>
            <person name="Ayuso-Fernandez I."/>
            <person name="Pacheco R."/>
            <person name="Padilla G."/>
            <person name="Ferreira P."/>
            <person name="Barriuso J."/>
            <person name="Kellner H."/>
            <person name="Castanera R."/>
            <person name="Alfaro M."/>
            <person name="Ramirez L."/>
            <person name="Pisabarro A.G."/>
            <person name="Kuo A."/>
            <person name="Tritt A."/>
            <person name="Lipzen A."/>
            <person name="He G."/>
            <person name="Yan M."/>
            <person name="Ng V."/>
            <person name="Cullen D."/>
            <person name="Martin F."/>
            <person name="Rosso M.-N."/>
            <person name="Henrissat B."/>
            <person name="Hibbett D."/>
            <person name="Martinez A.T."/>
            <person name="Grigoriev I.V."/>
        </authorList>
    </citation>
    <scope>NUCLEOTIDE SEQUENCE</scope>
    <source>
        <strain evidence="2">CIRM-BRFM 674</strain>
    </source>
</reference>
<dbReference type="Proteomes" id="UP000807469">
    <property type="component" value="Unassembled WGS sequence"/>
</dbReference>
<evidence type="ECO:0000256" key="1">
    <source>
        <dbReference type="SAM" id="MobiDB-lite"/>
    </source>
</evidence>
<gene>
    <name evidence="2" type="ORF">BDN70DRAFT_939104</name>
</gene>
<evidence type="ECO:0000313" key="2">
    <source>
        <dbReference type="EMBL" id="KAF9471219.1"/>
    </source>
</evidence>
<organism evidence="2 3">
    <name type="scientific">Pholiota conissans</name>
    <dbReference type="NCBI Taxonomy" id="109636"/>
    <lineage>
        <taxon>Eukaryota</taxon>
        <taxon>Fungi</taxon>
        <taxon>Dikarya</taxon>
        <taxon>Basidiomycota</taxon>
        <taxon>Agaricomycotina</taxon>
        <taxon>Agaricomycetes</taxon>
        <taxon>Agaricomycetidae</taxon>
        <taxon>Agaricales</taxon>
        <taxon>Agaricineae</taxon>
        <taxon>Strophariaceae</taxon>
        <taxon>Pholiota</taxon>
    </lineage>
</organism>
<feature type="region of interest" description="Disordered" evidence="1">
    <location>
        <begin position="191"/>
        <end position="220"/>
    </location>
</feature>
<dbReference type="EMBL" id="MU155732">
    <property type="protein sequence ID" value="KAF9471219.1"/>
    <property type="molecule type" value="Genomic_DNA"/>
</dbReference>
<protein>
    <submittedName>
        <fullName evidence="2">Uncharacterized protein</fullName>
    </submittedName>
</protein>
<feature type="region of interest" description="Disordered" evidence="1">
    <location>
        <begin position="261"/>
        <end position="287"/>
    </location>
</feature>
<name>A0A9P6CSM8_9AGAR</name>
<dbReference type="AlphaFoldDB" id="A0A9P6CSM8"/>
<proteinExistence type="predicted"/>
<comment type="caution">
    <text evidence="2">The sequence shown here is derived from an EMBL/GenBank/DDBJ whole genome shotgun (WGS) entry which is preliminary data.</text>
</comment>
<keyword evidence="3" id="KW-1185">Reference proteome</keyword>